<gene>
    <name evidence="1" type="ORF">INT43_006822</name>
</gene>
<sequence length="126" mass="14446">MSLAQHVATYCDLLVDASTDNVYIRSPQQLSKAVEIAVYVECEMAALDAQEVTNTREEASKLSENSKKITHEMLLDAHHTLYKALISNSNTANEMFWHIINSYRFLNRPEETCQEIVLEVSYHWPV</sequence>
<keyword evidence="2" id="KW-1185">Reference proteome</keyword>
<comment type="caution">
    <text evidence="1">The sequence shown here is derived from an EMBL/GenBank/DDBJ whole genome shotgun (WGS) entry which is preliminary data.</text>
</comment>
<organism evidence="1 2">
    <name type="scientific">Mortierella isabellina</name>
    <name type="common">Filamentous fungus</name>
    <name type="synonym">Umbelopsis isabellina</name>
    <dbReference type="NCBI Taxonomy" id="91625"/>
    <lineage>
        <taxon>Eukaryota</taxon>
        <taxon>Fungi</taxon>
        <taxon>Fungi incertae sedis</taxon>
        <taxon>Mucoromycota</taxon>
        <taxon>Mucoromycotina</taxon>
        <taxon>Umbelopsidomycetes</taxon>
        <taxon>Umbelopsidales</taxon>
        <taxon>Umbelopsidaceae</taxon>
        <taxon>Umbelopsis</taxon>
    </lineage>
</organism>
<dbReference type="AlphaFoldDB" id="A0A8H7Q361"/>
<evidence type="ECO:0000313" key="1">
    <source>
        <dbReference type="EMBL" id="KAG2183811.1"/>
    </source>
</evidence>
<reference evidence="1" key="1">
    <citation type="submission" date="2020-12" db="EMBL/GenBank/DDBJ databases">
        <title>Metabolic potential, ecology and presence of endohyphal bacteria is reflected in genomic diversity of Mucoromycotina.</title>
        <authorList>
            <person name="Muszewska A."/>
            <person name="Okrasinska A."/>
            <person name="Steczkiewicz K."/>
            <person name="Drgas O."/>
            <person name="Orlowska M."/>
            <person name="Perlinska-Lenart U."/>
            <person name="Aleksandrzak-Piekarczyk T."/>
            <person name="Szatraj K."/>
            <person name="Zielenkiewicz U."/>
            <person name="Pilsyk S."/>
            <person name="Malc E."/>
            <person name="Mieczkowski P."/>
            <person name="Kruszewska J.S."/>
            <person name="Biernat P."/>
            <person name="Pawlowska J."/>
        </authorList>
    </citation>
    <scope>NUCLEOTIDE SEQUENCE</scope>
    <source>
        <strain evidence="1">WA0000067209</strain>
    </source>
</reference>
<proteinExistence type="predicted"/>
<name>A0A8H7Q361_MORIS</name>
<dbReference type="Proteomes" id="UP000654370">
    <property type="component" value="Unassembled WGS sequence"/>
</dbReference>
<dbReference type="EMBL" id="JAEPQZ010000003">
    <property type="protein sequence ID" value="KAG2183811.1"/>
    <property type="molecule type" value="Genomic_DNA"/>
</dbReference>
<dbReference type="OrthoDB" id="2244689at2759"/>
<protein>
    <submittedName>
        <fullName evidence="1">Uncharacterized protein</fullName>
    </submittedName>
</protein>
<accession>A0A8H7Q361</accession>
<evidence type="ECO:0000313" key="2">
    <source>
        <dbReference type="Proteomes" id="UP000654370"/>
    </source>
</evidence>